<gene>
    <name evidence="2" type="primary">yidD</name>
    <name evidence="2" type="ORF">QP027_11505</name>
</gene>
<dbReference type="EMBL" id="CP126969">
    <property type="protein sequence ID" value="WIM67688.1"/>
    <property type="molecule type" value="Genomic_DNA"/>
</dbReference>
<dbReference type="Pfam" id="PF01809">
    <property type="entry name" value="YidD"/>
    <property type="match status" value="1"/>
</dbReference>
<dbReference type="PANTHER" id="PTHR33383">
    <property type="entry name" value="MEMBRANE PROTEIN INSERTION EFFICIENCY FACTOR-RELATED"/>
    <property type="match status" value="1"/>
</dbReference>
<dbReference type="InterPro" id="IPR002696">
    <property type="entry name" value="Membr_insert_effic_factor_YidD"/>
</dbReference>
<dbReference type="SMART" id="SM01234">
    <property type="entry name" value="Haemolytic"/>
    <property type="match status" value="1"/>
</dbReference>
<reference evidence="2 3" key="1">
    <citation type="submission" date="2023-05" db="EMBL/GenBank/DDBJ databases">
        <title>Corynebacterium suedekumii sp. nov. and Corynebacterium breve sp. nov. isolated from raw cow's milk.</title>
        <authorList>
            <person name="Baer M.K."/>
            <person name="Mehl L."/>
            <person name="Hellmuth R."/>
            <person name="Marke G."/>
            <person name="Lipski A."/>
        </authorList>
    </citation>
    <scope>NUCLEOTIDE SEQUENCE [LARGE SCALE GENOMIC DNA]</scope>
    <source>
        <strain evidence="2 3">R4</strain>
    </source>
</reference>
<dbReference type="HAMAP" id="MF_00386">
    <property type="entry name" value="UPF0161_YidD"/>
    <property type="match status" value="1"/>
</dbReference>
<sequence>MGDFHHYNTEGQAIPEPRGVGSQALVYLVRLYQKYISPLKMYSTCRFEPTCSAYALESVSRHGALRGSLLAITRLAKCGPWHPGGFDPVPRSE</sequence>
<comment type="similarity">
    <text evidence="1">Belongs to the UPF0161 family.</text>
</comment>
<name>A0ABY8VGB7_9CORY</name>
<keyword evidence="3" id="KW-1185">Reference proteome</keyword>
<keyword evidence="1" id="KW-0472">Membrane</keyword>
<dbReference type="NCBIfam" id="TIGR00278">
    <property type="entry name" value="membrane protein insertion efficiency factor YidD"/>
    <property type="match status" value="1"/>
</dbReference>
<evidence type="ECO:0000313" key="3">
    <source>
        <dbReference type="Proteomes" id="UP001225598"/>
    </source>
</evidence>
<organism evidence="2 3">
    <name type="scientific">Corynebacterium breve</name>
    <dbReference type="NCBI Taxonomy" id="3049799"/>
    <lineage>
        <taxon>Bacteria</taxon>
        <taxon>Bacillati</taxon>
        <taxon>Actinomycetota</taxon>
        <taxon>Actinomycetes</taxon>
        <taxon>Mycobacteriales</taxon>
        <taxon>Corynebacteriaceae</taxon>
        <taxon>Corynebacterium</taxon>
    </lineage>
</organism>
<protein>
    <recommendedName>
        <fullName evidence="1">Putative membrane protein insertion efficiency factor</fullName>
    </recommendedName>
</protein>
<accession>A0ABY8VGB7</accession>
<proteinExistence type="inferred from homology"/>
<comment type="function">
    <text evidence="1">Could be involved in insertion of integral membrane proteins into the membrane.</text>
</comment>
<evidence type="ECO:0000313" key="2">
    <source>
        <dbReference type="EMBL" id="WIM67688.1"/>
    </source>
</evidence>
<dbReference type="RefSeq" id="WP_284824964.1">
    <property type="nucleotide sequence ID" value="NZ_CP126969.1"/>
</dbReference>
<dbReference type="PANTHER" id="PTHR33383:SF1">
    <property type="entry name" value="MEMBRANE PROTEIN INSERTION EFFICIENCY FACTOR-RELATED"/>
    <property type="match status" value="1"/>
</dbReference>
<dbReference type="Proteomes" id="UP001225598">
    <property type="component" value="Chromosome"/>
</dbReference>
<keyword evidence="1" id="KW-1003">Cell membrane</keyword>
<evidence type="ECO:0000256" key="1">
    <source>
        <dbReference type="HAMAP-Rule" id="MF_00386"/>
    </source>
</evidence>
<comment type="subcellular location">
    <subcellularLocation>
        <location evidence="1">Cell membrane</location>
        <topology evidence="1">Peripheral membrane protein</topology>
        <orientation evidence="1">Cytoplasmic side</orientation>
    </subcellularLocation>
</comment>